<dbReference type="AlphaFoldDB" id="A0A6A4HYF4"/>
<accession>A0A6A4HYF4</accession>
<proteinExistence type="predicted"/>
<dbReference type="EMBL" id="ML769442">
    <property type="protein sequence ID" value="KAE9401784.1"/>
    <property type="molecule type" value="Genomic_DNA"/>
</dbReference>
<feature type="region of interest" description="Disordered" evidence="1">
    <location>
        <begin position="274"/>
        <end position="305"/>
    </location>
</feature>
<gene>
    <name evidence="2" type="ORF">BT96DRAFT_918652</name>
</gene>
<keyword evidence="3" id="KW-1185">Reference proteome</keyword>
<evidence type="ECO:0000256" key="1">
    <source>
        <dbReference type="SAM" id="MobiDB-lite"/>
    </source>
</evidence>
<feature type="compositionally biased region" description="Low complexity" evidence="1">
    <location>
        <begin position="274"/>
        <end position="292"/>
    </location>
</feature>
<protein>
    <submittedName>
        <fullName evidence="2">Uncharacterized protein</fullName>
    </submittedName>
</protein>
<name>A0A6A4HYF4_9AGAR</name>
<dbReference type="Proteomes" id="UP000799118">
    <property type="component" value="Unassembled WGS sequence"/>
</dbReference>
<sequence>MWSLKHPVTRYHLNLSHFDIDFGGWLKLPKGQLIPWLPPQYRCGISHPKQIFTIPPDAQNHAVQLDTTHFVYGTHWHSVWSDIQEKMVHFPSSVAPPPPPSSMAHPPLPSSLALACQPSSMILPAQSWFSIPPTQPASSALPALPKFSTMRSTSLTDTDHTVLGVLGNELTVAQERTSDIDDMSQYEFSELWNSHVGLKPGFHQENYINSPGQDFDGEYSVSGIGGEYLVGGSSDGVDDFVHTNSQAYNVPREGDKVNSLPSESILISGQGVVASSSTSTSGSSRMDASTSARNSAQNILPDDSGATTQSHVPAFWLHDVDYPVTPDHRLVKVVKLVEVEVESLHCT</sequence>
<evidence type="ECO:0000313" key="3">
    <source>
        <dbReference type="Proteomes" id="UP000799118"/>
    </source>
</evidence>
<reference evidence="2" key="1">
    <citation type="journal article" date="2019" name="Environ. Microbiol.">
        <title>Fungal ecological strategies reflected in gene transcription - a case study of two litter decomposers.</title>
        <authorList>
            <person name="Barbi F."/>
            <person name="Kohler A."/>
            <person name="Barry K."/>
            <person name="Baskaran P."/>
            <person name="Daum C."/>
            <person name="Fauchery L."/>
            <person name="Ihrmark K."/>
            <person name="Kuo A."/>
            <person name="LaButti K."/>
            <person name="Lipzen A."/>
            <person name="Morin E."/>
            <person name="Grigoriev I.V."/>
            <person name="Henrissat B."/>
            <person name="Lindahl B."/>
            <person name="Martin F."/>
        </authorList>
    </citation>
    <scope>NUCLEOTIDE SEQUENCE</scope>
    <source>
        <strain evidence="2">JB14</strain>
    </source>
</reference>
<organism evidence="2 3">
    <name type="scientific">Gymnopus androsaceus JB14</name>
    <dbReference type="NCBI Taxonomy" id="1447944"/>
    <lineage>
        <taxon>Eukaryota</taxon>
        <taxon>Fungi</taxon>
        <taxon>Dikarya</taxon>
        <taxon>Basidiomycota</taxon>
        <taxon>Agaricomycotina</taxon>
        <taxon>Agaricomycetes</taxon>
        <taxon>Agaricomycetidae</taxon>
        <taxon>Agaricales</taxon>
        <taxon>Marasmiineae</taxon>
        <taxon>Omphalotaceae</taxon>
        <taxon>Gymnopus</taxon>
    </lineage>
</organism>
<evidence type="ECO:0000313" key="2">
    <source>
        <dbReference type="EMBL" id="KAE9401784.1"/>
    </source>
</evidence>